<sequence length="89" mass="9870">MSKGVQSKDMTLDVTLLDLSLSCAGPQPPDPELLRRNMHHDSRLLWKNSDINHRVGAFTIQLNGVRPTSRDVPHTHLRAGRAAVPPSQI</sequence>
<dbReference type="Proteomes" id="UP000299102">
    <property type="component" value="Unassembled WGS sequence"/>
</dbReference>
<dbReference type="AlphaFoldDB" id="A0A4C1VN27"/>
<comment type="caution">
    <text evidence="1">The sequence shown here is derived from an EMBL/GenBank/DDBJ whole genome shotgun (WGS) entry which is preliminary data.</text>
</comment>
<dbReference type="EMBL" id="BGZK01000382">
    <property type="protein sequence ID" value="GBP40508.1"/>
    <property type="molecule type" value="Genomic_DNA"/>
</dbReference>
<gene>
    <name evidence="1" type="ORF">EVAR_30567_1</name>
</gene>
<evidence type="ECO:0000313" key="2">
    <source>
        <dbReference type="Proteomes" id="UP000299102"/>
    </source>
</evidence>
<reference evidence="1 2" key="1">
    <citation type="journal article" date="2019" name="Commun. Biol.">
        <title>The bagworm genome reveals a unique fibroin gene that provides high tensile strength.</title>
        <authorList>
            <person name="Kono N."/>
            <person name="Nakamura H."/>
            <person name="Ohtoshi R."/>
            <person name="Tomita M."/>
            <person name="Numata K."/>
            <person name="Arakawa K."/>
        </authorList>
    </citation>
    <scope>NUCLEOTIDE SEQUENCE [LARGE SCALE GENOMIC DNA]</scope>
</reference>
<proteinExistence type="predicted"/>
<protein>
    <submittedName>
        <fullName evidence="1">Uncharacterized protein</fullName>
    </submittedName>
</protein>
<evidence type="ECO:0000313" key="1">
    <source>
        <dbReference type="EMBL" id="GBP40508.1"/>
    </source>
</evidence>
<accession>A0A4C1VN27</accession>
<keyword evidence="2" id="KW-1185">Reference proteome</keyword>
<name>A0A4C1VN27_EUMVA</name>
<organism evidence="1 2">
    <name type="scientific">Eumeta variegata</name>
    <name type="common">Bagworm moth</name>
    <name type="synonym">Eumeta japonica</name>
    <dbReference type="NCBI Taxonomy" id="151549"/>
    <lineage>
        <taxon>Eukaryota</taxon>
        <taxon>Metazoa</taxon>
        <taxon>Ecdysozoa</taxon>
        <taxon>Arthropoda</taxon>
        <taxon>Hexapoda</taxon>
        <taxon>Insecta</taxon>
        <taxon>Pterygota</taxon>
        <taxon>Neoptera</taxon>
        <taxon>Endopterygota</taxon>
        <taxon>Lepidoptera</taxon>
        <taxon>Glossata</taxon>
        <taxon>Ditrysia</taxon>
        <taxon>Tineoidea</taxon>
        <taxon>Psychidae</taxon>
        <taxon>Oiketicinae</taxon>
        <taxon>Eumeta</taxon>
    </lineage>
</organism>